<comment type="caution">
    <text evidence="6">The sequence shown here is derived from an EMBL/GenBank/DDBJ whole genome shotgun (WGS) entry which is preliminary data.</text>
</comment>
<dbReference type="EMBL" id="JASKHM010000006">
    <property type="protein sequence ID" value="MEQ4483111.1"/>
    <property type="molecule type" value="Genomic_DNA"/>
</dbReference>
<reference evidence="6 7" key="1">
    <citation type="journal article" date="2023" name="Genome Announc.">
        <title>Pan-Genome Analyses of the Genus Cohnella and Proposal of the Novel Species Cohnella silvisoli sp. nov., Isolated from Forest Soil.</title>
        <authorList>
            <person name="Wang C."/>
            <person name="Mao L."/>
            <person name="Bao G."/>
            <person name="Zhu H."/>
        </authorList>
    </citation>
    <scope>NUCLEOTIDE SEQUENCE [LARGE SCALE GENOMIC DNA]</scope>
    <source>
        <strain evidence="6 7">NL03-T5-1</strain>
    </source>
</reference>
<comment type="similarity">
    <text evidence="1 4">Belongs to the glycosyl hydrolase 31 family.</text>
</comment>
<dbReference type="PANTHER" id="PTHR43053">
    <property type="entry name" value="GLYCOSIDASE FAMILY 31"/>
    <property type="match status" value="1"/>
</dbReference>
<dbReference type="InterPro" id="IPR017853">
    <property type="entry name" value="GH"/>
</dbReference>
<keyword evidence="7" id="KW-1185">Reference proteome</keyword>
<name>A0ABV1KST4_9BACL</name>
<protein>
    <submittedName>
        <fullName evidence="6">Glycoside hydrolase family 31 protein</fullName>
    </submittedName>
</protein>
<gene>
    <name evidence="6" type="ORF">QJS35_11955</name>
</gene>
<dbReference type="InterPro" id="IPR013785">
    <property type="entry name" value="Aldolase_TIM"/>
</dbReference>
<evidence type="ECO:0000259" key="5">
    <source>
        <dbReference type="Pfam" id="PF01055"/>
    </source>
</evidence>
<proteinExistence type="inferred from homology"/>
<dbReference type="Gene3D" id="3.20.20.70">
    <property type="entry name" value="Aldolase class I"/>
    <property type="match status" value="1"/>
</dbReference>
<dbReference type="PANTHER" id="PTHR43053:SF4">
    <property type="entry name" value="MYOGENESIS-REGULATING GLYCOSIDASE"/>
    <property type="match status" value="1"/>
</dbReference>
<evidence type="ECO:0000256" key="1">
    <source>
        <dbReference type="ARBA" id="ARBA00007806"/>
    </source>
</evidence>
<evidence type="ECO:0000256" key="3">
    <source>
        <dbReference type="ARBA" id="ARBA00023295"/>
    </source>
</evidence>
<dbReference type="Proteomes" id="UP001493487">
    <property type="component" value="Unassembled WGS sequence"/>
</dbReference>
<accession>A0ABV1KST4</accession>
<dbReference type="RefSeq" id="WP_232184230.1">
    <property type="nucleotide sequence ID" value="NZ_JAIOAP010000002.1"/>
</dbReference>
<evidence type="ECO:0000256" key="4">
    <source>
        <dbReference type="RuleBase" id="RU361185"/>
    </source>
</evidence>
<evidence type="ECO:0000256" key="2">
    <source>
        <dbReference type="ARBA" id="ARBA00022801"/>
    </source>
</evidence>
<keyword evidence="3 4" id="KW-0326">Glycosidase</keyword>
<dbReference type="SUPFAM" id="SSF51445">
    <property type="entry name" value="(Trans)glycosidases"/>
    <property type="match status" value="1"/>
</dbReference>
<dbReference type="InterPro" id="IPR050985">
    <property type="entry name" value="Alpha-glycosidase_related"/>
</dbReference>
<organism evidence="6 7">
    <name type="scientific">Cohnella silvisoli</name>
    <dbReference type="NCBI Taxonomy" id="2873699"/>
    <lineage>
        <taxon>Bacteria</taxon>
        <taxon>Bacillati</taxon>
        <taxon>Bacillota</taxon>
        <taxon>Bacilli</taxon>
        <taxon>Bacillales</taxon>
        <taxon>Paenibacillaceae</taxon>
        <taxon>Cohnella</taxon>
    </lineage>
</organism>
<keyword evidence="2 4" id="KW-0378">Hydrolase</keyword>
<dbReference type="Pfam" id="PF01055">
    <property type="entry name" value="Glyco_hydro_31_2nd"/>
    <property type="match status" value="1"/>
</dbReference>
<dbReference type="GO" id="GO:0016787">
    <property type="term" value="F:hydrolase activity"/>
    <property type="evidence" value="ECO:0007669"/>
    <property type="project" value="UniProtKB-KW"/>
</dbReference>
<dbReference type="InterPro" id="IPR000322">
    <property type="entry name" value="Glyco_hydro_31_TIM"/>
</dbReference>
<evidence type="ECO:0000313" key="7">
    <source>
        <dbReference type="Proteomes" id="UP001493487"/>
    </source>
</evidence>
<sequence>MTDTKNRGNAAEGRKAADRYRAEFDNKEGIVSIHPFGGEDSVAYRLGLTVRLTDGKTIALRPTNCAAVRSDQGESTEWQLVSEDRGLTGKATVVFGDSYVLYRAELSAGFAAKVEDVIYGCDRDAATREGGSLTNATEMKVWSPDLYHCVLPKKGIASASLSSKHEIRDGYFRSDGGRFIIPPYVAAFGNADWWGVGTLEVPESEDGLLFEYEEGRLTLPFRFRGGLTLQPGMPAVLPAVAFTFGREADEVLKEYVSLLKRRDAIPAMREWTDWWSGPIYCTIGDQIYHDMIETGQLREAGGVNLLTESFTRMCFDTMADKNIPWRLAILDAGWMDGVATWNPNAERFPDLRRFIDECHAQGKRIVLWICPFSTELLGKREDAFIREHREWLVNPDSDIPLLDYSHPGTRNHMEEVIRRLLSDEEGCLNADGFKVDFYYHVPPSNSSFYNPAWPKGEKLVHRVLQFMYEAAKKVKPDCFVEGSAANPFFNDTQDACRLNDDVTNNPRIYPLRAHVTNLAGASVPDTDDWWSYAQYFVPMTMQKSVFGIPALYAIRYRGEQGHMLNGYGGVAPGGIPVPIAEEDYRRVSAVLRAYEHAPIDNRQERHIDLRRSEMWRKYTDGPLAGFYAALLLGDNHGIACYNGGEVRIAAIADRRLRVPLPAGARIEALVRIDMDGKRTVPFEEKDGNVLFEAEDAGREGAAYGLSFVLPERT</sequence>
<evidence type="ECO:0000313" key="6">
    <source>
        <dbReference type="EMBL" id="MEQ4483111.1"/>
    </source>
</evidence>
<feature type="domain" description="Glycoside hydrolase family 31 TIM barrel" evidence="5">
    <location>
        <begin position="313"/>
        <end position="468"/>
    </location>
</feature>